<evidence type="ECO:0000256" key="2">
    <source>
        <dbReference type="ARBA" id="ARBA00010610"/>
    </source>
</evidence>
<dbReference type="InterPro" id="IPR037150">
    <property type="entry name" value="H-NS_C_dom_sf"/>
</dbReference>
<dbReference type="GO" id="GO:0030527">
    <property type="term" value="F:structural constituent of chromatin"/>
    <property type="evidence" value="ECO:0007669"/>
    <property type="project" value="InterPro"/>
</dbReference>
<dbReference type="Proteomes" id="UP000317747">
    <property type="component" value="Unassembled WGS sequence"/>
</dbReference>
<dbReference type="PIRSF" id="PIRSF002096">
    <property type="entry name" value="HnS"/>
    <property type="match status" value="1"/>
</dbReference>
<dbReference type="OrthoDB" id="6088948at2"/>
<dbReference type="Gene3D" id="4.10.430.10">
    <property type="entry name" value="Histone-like protein H-NS, C-terminal domain"/>
    <property type="match status" value="1"/>
</dbReference>
<accession>A0A506QI74</accession>
<dbReference type="InterPro" id="IPR027454">
    <property type="entry name" value="Histone_HNS_N"/>
</dbReference>
<evidence type="ECO:0000256" key="4">
    <source>
        <dbReference type="ARBA" id="ARBA00023015"/>
    </source>
</evidence>
<dbReference type="AlphaFoldDB" id="A0A506QI74"/>
<proteinExistence type="inferred from homology"/>
<feature type="domain" description="DNA-binding protein H-NS-like C-terminal" evidence="9">
    <location>
        <begin position="86"/>
        <end position="133"/>
    </location>
</feature>
<dbReference type="GO" id="GO:0003680">
    <property type="term" value="F:minor groove of adenine-thymine-rich DNA binding"/>
    <property type="evidence" value="ECO:0007669"/>
    <property type="project" value="TreeGrafter"/>
</dbReference>
<keyword evidence="11" id="KW-1185">Reference proteome</keyword>
<dbReference type="FunFam" id="4.10.430.10:FF:000001">
    <property type="entry name" value="DNA-binding protein"/>
    <property type="match status" value="1"/>
</dbReference>
<reference evidence="10 11" key="1">
    <citation type="submission" date="2019-06" db="EMBL/GenBank/DDBJ databases">
        <title>Taxogenomics and systematics of the genus Pantoea.</title>
        <authorList>
            <person name="Tambong J.T."/>
        </authorList>
    </citation>
    <scope>NUCLEOTIDE SEQUENCE [LARGE SCALE GENOMIC DNA]</scope>
    <source>
        <strain evidence="10 11">LMG 24200</strain>
    </source>
</reference>
<evidence type="ECO:0000256" key="3">
    <source>
        <dbReference type="ARBA" id="ARBA00022490"/>
    </source>
</evidence>
<evidence type="ECO:0000259" key="9">
    <source>
        <dbReference type="SMART" id="SM00528"/>
    </source>
</evidence>
<dbReference type="RefSeq" id="WP_128085519.1">
    <property type="nucleotide sequence ID" value="NZ_CP071406.1"/>
</dbReference>
<dbReference type="GO" id="GO:0001217">
    <property type="term" value="F:DNA-binding transcription repressor activity"/>
    <property type="evidence" value="ECO:0007669"/>
    <property type="project" value="TreeGrafter"/>
</dbReference>
<keyword evidence="3" id="KW-0963">Cytoplasm</keyword>
<comment type="caution">
    <text evidence="10">The sequence shown here is derived from an EMBL/GenBank/DDBJ whole genome shotgun (WGS) entry which is preliminary data.</text>
</comment>
<dbReference type="Pfam" id="PF22470">
    <property type="entry name" value="Histone_HNS_N"/>
    <property type="match status" value="1"/>
</dbReference>
<dbReference type="InterPro" id="IPR027444">
    <property type="entry name" value="H-NS_C_dom"/>
</dbReference>
<evidence type="ECO:0000256" key="7">
    <source>
        <dbReference type="PIRNR" id="PIRNR002096"/>
    </source>
</evidence>
<evidence type="ECO:0000256" key="5">
    <source>
        <dbReference type="ARBA" id="ARBA00023125"/>
    </source>
</evidence>
<dbReference type="GO" id="GO:0032993">
    <property type="term" value="C:protein-DNA complex"/>
    <property type="evidence" value="ECO:0007669"/>
    <property type="project" value="TreeGrafter"/>
</dbReference>
<name>A0A506QI74_9GAMM</name>
<dbReference type="GO" id="GO:0000976">
    <property type="term" value="F:transcription cis-regulatory region binding"/>
    <property type="evidence" value="ECO:0007669"/>
    <property type="project" value="TreeGrafter"/>
</dbReference>
<dbReference type="PANTHER" id="PTHR38097:SF1">
    <property type="entry name" value="DNA-BINDING PROTEIN H-NS"/>
    <property type="match status" value="1"/>
</dbReference>
<dbReference type="GO" id="GO:0003681">
    <property type="term" value="F:bent DNA binding"/>
    <property type="evidence" value="ECO:0007669"/>
    <property type="project" value="TreeGrafter"/>
</dbReference>
<dbReference type="GO" id="GO:0046983">
    <property type="term" value="F:protein dimerization activity"/>
    <property type="evidence" value="ECO:0007669"/>
    <property type="project" value="InterPro"/>
</dbReference>
<evidence type="ECO:0000313" key="11">
    <source>
        <dbReference type="Proteomes" id="UP000317747"/>
    </source>
</evidence>
<keyword evidence="5 7" id="KW-0238">DNA-binding</keyword>
<gene>
    <name evidence="10" type="ORF">FJW01_06170</name>
</gene>
<dbReference type="GO" id="GO:0009295">
    <property type="term" value="C:nucleoid"/>
    <property type="evidence" value="ECO:0007669"/>
    <property type="project" value="UniProtKB-SubCell"/>
</dbReference>
<evidence type="ECO:0000256" key="6">
    <source>
        <dbReference type="ARBA" id="ARBA00023163"/>
    </source>
</evidence>
<dbReference type="SMART" id="SM00528">
    <property type="entry name" value="HNS"/>
    <property type="match status" value="1"/>
</dbReference>
<evidence type="ECO:0000256" key="1">
    <source>
        <dbReference type="ARBA" id="ARBA00004453"/>
    </source>
</evidence>
<dbReference type="PANTHER" id="PTHR38097">
    <property type="match status" value="1"/>
</dbReference>
<protein>
    <recommendedName>
        <fullName evidence="7">DNA-binding protein</fullName>
    </recommendedName>
</protein>
<dbReference type="InterPro" id="IPR001801">
    <property type="entry name" value="Histone_HNS"/>
</dbReference>
<organism evidence="10 11">
    <name type="scientific">Pantoea deleyi</name>
    <dbReference type="NCBI Taxonomy" id="470932"/>
    <lineage>
        <taxon>Bacteria</taxon>
        <taxon>Pseudomonadati</taxon>
        <taxon>Pseudomonadota</taxon>
        <taxon>Gammaproteobacteria</taxon>
        <taxon>Enterobacterales</taxon>
        <taxon>Erwiniaceae</taxon>
        <taxon>Pantoea</taxon>
    </lineage>
</organism>
<comment type="subcellular location">
    <subcellularLocation>
        <location evidence="1">Cytoplasm</location>
        <location evidence="1">Nucleoid</location>
    </subcellularLocation>
</comment>
<dbReference type="Pfam" id="PF00816">
    <property type="entry name" value="Histone_HNS"/>
    <property type="match status" value="1"/>
</dbReference>
<dbReference type="Gene3D" id="1.10.287.1050">
    <property type="entry name" value="H-NS histone-like proteins"/>
    <property type="match status" value="1"/>
</dbReference>
<feature type="DNA-binding region" evidence="8">
    <location>
        <begin position="111"/>
        <end position="116"/>
    </location>
</feature>
<keyword evidence="6" id="KW-0804">Transcription</keyword>
<evidence type="ECO:0000256" key="8">
    <source>
        <dbReference type="PIRSR" id="PIRSR002096-1"/>
    </source>
</evidence>
<dbReference type="SUPFAM" id="SSF81273">
    <property type="entry name" value="H-NS histone-like proteins"/>
    <property type="match status" value="2"/>
</dbReference>
<evidence type="ECO:0000313" key="10">
    <source>
        <dbReference type="EMBL" id="TPV45226.1"/>
    </source>
</evidence>
<sequence length="136" mass="15357">MSKNLNNLNNIRTLRAEARNIELAVLEELHQKLETVVNERREEESARAAEARAKAEKLAFYQELLMEEGINPAELVNSLSPAETGKKKRAKRPAKYCYTEENGQVRYWTGQGRTPSVIKDAIENGGSLDDFLIPAQ</sequence>
<dbReference type="GO" id="GO:0005829">
    <property type="term" value="C:cytosol"/>
    <property type="evidence" value="ECO:0007669"/>
    <property type="project" value="TreeGrafter"/>
</dbReference>
<dbReference type="EMBL" id="VHJA01000045">
    <property type="protein sequence ID" value="TPV45226.1"/>
    <property type="molecule type" value="Genomic_DNA"/>
</dbReference>
<dbReference type="InterPro" id="IPR054180">
    <property type="entry name" value="H-NS-like_N"/>
</dbReference>
<comment type="similarity">
    <text evidence="2 7">Belongs to the histone-like protein H-NS family.</text>
</comment>
<keyword evidence="4" id="KW-0805">Transcription regulation</keyword>